<dbReference type="GO" id="GO:0005634">
    <property type="term" value="C:nucleus"/>
    <property type="evidence" value="ECO:0007669"/>
    <property type="project" value="InterPro"/>
</dbReference>
<feature type="compositionally biased region" description="Polar residues" evidence="1">
    <location>
        <begin position="611"/>
        <end position="620"/>
    </location>
</feature>
<feature type="region of interest" description="Disordered" evidence="1">
    <location>
        <begin position="761"/>
        <end position="790"/>
    </location>
</feature>
<feature type="compositionally biased region" description="Polar residues" evidence="1">
    <location>
        <begin position="105"/>
        <end position="120"/>
    </location>
</feature>
<accession>A0A9P6PS20</accession>
<feature type="compositionally biased region" description="Acidic residues" evidence="1">
    <location>
        <begin position="909"/>
        <end position="919"/>
    </location>
</feature>
<feature type="compositionally biased region" description="Basic and acidic residues" evidence="1">
    <location>
        <begin position="64"/>
        <end position="73"/>
    </location>
</feature>
<dbReference type="AlphaFoldDB" id="A0A9P6PS20"/>
<feature type="compositionally biased region" description="Acidic residues" evidence="1">
    <location>
        <begin position="495"/>
        <end position="515"/>
    </location>
</feature>
<name>A0A9P6PS20_9FUNG</name>
<protein>
    <submittedName>
        <fullName evidence="2">Uncharacterized protein</fullName>
    </submittedName>
</protein>
<feature type="region of interest" description="Disordered" evidence="1">
    <location>
        <begin position="1"/>
        <end position="179"/>
    </location>
</feature>
<feature type="region of interest" description="Disordered" evidence="1">
    <location>
        <begin position="476"/>
        <end position="723"/>
    </location>
</feature>
<dbReference type="Pfam" id="PF10384">
    <property type="entry name" value="Scm3"/>
    <property type="match status" value="1"/>
</dbReference>
<feature type="compositionally biased region" description="Basic and acidic residues" evidence="1">
    <location>
        <begin position="523"/>
        <end position="543"/>
    </location>
</feature>
<feature type="compositionally biased region" description="Basic and acidic residues" evidence="1">
    <location>
        <begin position="90"/>
        <end position="104"/>
    </location>
</feature>
<feature type="region of interest" description="Disordered" evidence="1">
    <location>
        <begin position="282"/>
        <end position="414"/>
    </location>
</feature>
<organism evidence="2 3">
    <name type="scientific">Actinomortierella ambigua</name>
    <dbReference type="NCBI Taxonomy" id="1343610"/>
    <lineage>
        <taxon>Eukaryota</taxon>
        <taxon>Fungi</taxon>
        <taxon>Fungi incertae sedis</taxon>
        <taxon>Mucoromycota</taxon>
        <taxon>Mortierellomycotina</taxon>
        <taxon>Mortierellomycetes</taxon>
        <taxon>Mortierellales</taxon>
        <taxon>Mortierellaceae</taxon>
        <taxon>Actinomortierella</taxon>
    </lineage>
</organism>
<dbReference type="InterPro" id="IPR009072">
    <property type="entry name" value="Histone-fold"/>
</dbReference>
<sequence>MPLSPAADEPTAFPATAPKYQRTYGHRRLSSSRHASIHSRPWFSLNNDSTAYGEDDEDQEEVGDEWHGNHVSDSDSNDDNNTNNNNGTSIDHEDVGHHSSDNKCESLQQLSPRRATTVTARNHHLRDPKAFTSSSPLVPDVESSAWTNRRESVSPSSSDQDESHADSPVPSSPAPARAGATTALDTGISTATTTTLKHIFPRKPFSLSQQPNPTVPLQVQRHQATQRLAAAWQAICDKYERQVADANAAGHDFLDDEIDLETCQIVVDHGVVRSQKSAPFGSLTATMRRHSEDAMEEEGPKDESGNNTVNKSNGNDDGDGDIEIQRRRERSRQQRQLRRARVRELEGAHRQSVSEDEDIIARAHPTHMTALNGHLRDDSRSASDFNDDGDEEDNLVQDTEDQHDEDEVKDVEEAVSSFDNLLDSACPQLKFARFTDDDFDSLLSSPTAYSKRQTWKTEQPLRRLIAKEYVFEQRIRQRQIQGEEQSESEGRDGDSGDDSEESEEDVEEDEEEEAVGEYNDIYYGDRELHHHDQQQGDLQHEGGDSLEEGDGSGGSSEQEDEYEEETELTHSDHLSYLSPHHDHCSQDEDESIPILADTRLAHRSSPDRIQISRSTSMTTPKTHRLLWSEARSRSGSPSLSSSASPSPSPPASPLAKIKSGKTRPGPSFPARQPQGDGTNTTATVLFPKLPLERRVRRRTSLLSRSRAEQMLSSPPSTSTSADMVFRPSTSKLASRLLARRERPRLPRATFSSMGAIYHTADSPTSWGSHRRSSGEDVNSGATAVAPSSRKRSYTAAIELDGIDPYDDDSWDQSYGLSQGDRGHHVDEDGVVALSGSATTPRRALAKLLSYATISSPIASTGLSTLHPPAPSSAPTPPPPPLLPPPPLEQPPVWKKPDGWQKPKVVTAIEQDEVDPYDDESWTRWQESQL</sequence>
<evidence type="ECO:0000313" key="2">
    <source>
        <dbReference type="EMBL" id="KAG0251617.1"/>
    </source>
</evidence>
<dbReference type="InterPro" id="IPR018465">
    <property type="entry name" value="Scm3/HJURP"/>
</dbReference>
<dbReference type="EMBL" id="JAAAJB010000736">
    <property type="protein sequence ID" value="KAG0251617.1"/>
    <property type="molecule type" value="Genomic_DNA"/>
</dbReference>
<dbReference type="GO" id="GO:0046982">
    <property type="term" value="F:protein heterodimerization activity"/>
    <property type="evidence" value="ECO:0007669"/>
    <property type="project" value="InterPro"/>
</dbReference>
<feature type="compositionally biased region" description="Basic and acidic residues" evidence="1">
    <location>
        <begin position="567"/>
        <end position="586"/>
    </location>
</feature>
<gene>
    <name evidence="2" type="ORF">DFQ27_008645</name>
</gene>
<feature type="compositionally biased region" description="Polar residues" evidence="1">
    <location>
        <begin position="710"/>
        <end position="723"/>
    </location>
</feature>
<keyword evidence="3" id="KW-1185">Reference proteome</keyword>
<feature type="compositionally biased region" description="Acidic residues" evidence="1">
    <location>
        <begin position="385"/>
        <end position="410"/>
    </location>
</feature>
<feature type="compositionally biased region" description="Basic residues" evidence="1">
    <location>
        <begin position="327"/>
        <end position="341"/>
    </location>
</feature>
<proteinExistence type="predicted"/>
<feature type="compositionally biased region" description="Basic and acidic residues" evidence="1">
    <location>
        <begin position="342"/>
        <end position="353"/>
    </location>
</feature>
<dbReference type="OrthoDB" id="2420608at2759"/>
<feature type="compositionally biased region" description="Acidic residues" evidence="1">
    <location>
        <begin position="557"/>
        <end position="566"/>
    </location>
</feature>
<feature type="compositionally biased region" description="Low complexity" evidence="1">
    <location>
        <begin position="79"/>
        <end position="89"/>
    </location>
</feature>
<feature type="compositionally biased region" description="Basic residues" evidence="1">
    <location>
        <begin position="24"/>
        <end position="37"/>
    </location>
</feature>
<feature type="compositionally biased region" description="Pro residues" evidence="1">
    <location>
        <begin position="867"/>
        <end position="889"/>
    </location>
</feature>
<evidence type="ECO:0000313" key="3">
    <source>
        <dbReference type="Proteomes" id="UP000807716"/>
    </source>
</evidence>
<reference evidence="2" key="1">
    <citation type="journal article" date="2020" name="Fungal Divers.">
        <title>Resolving the Mortierellaceae phylogeny through synthesis of multi-gene phylogenetics and phylogenomics.</title>
        <authorList>
            <person name="Vandepol N."/>
            <person name="Liber J."/>
            <person name="Desiro A."/>
            <person name="Na H."/>
            <person name="Kennedy M."/>
            <person name="Barry K."/>
            <person name="Grigoriev I.V."/>
            <person name="Miller A.N."/>
            <person name="O'Donnell K."/>
            <person name="Stajich J.E."/>
            <person name="Bonito G."/>
        </authorList>
    </citation>
    <scope>NUCLEOTIDE SEQUENCE</scope>
    <source>
        <strain evidence="2">BC1065</strain>
    </source>
</reference>
<feature type="compositionally biased region" description="Low complexity" evidence="1">
    <location>
        <begin position="166"/>
        <end position="178"/>
    </location>
</feature>
<feature type="region of interest" description="Disordered" evidence="1">
    <location>
        <begin position="861"/>
        <end position="929"/>
    </location>
</feature>
<feature type="compositionally biased region" description="Low complexity" evidence="1">
    <location>
        <begin position="633"/>
        <end position="645"/>
    </location>
</feature>
<evidence type="ECO:0000256" key="1">
    <source>
        <dbReference type="SAM" id="MobiDB-lite"/>
    </source>
</evidence>
<comment type="caution">
    <text evidence="2">The sequence shown here is derived from an EMBL/GenBank/DDBJ whole genome shotgun (WGS) entry which is preliminary data.</text>
</comment>
<dbReference type="Gene3D" id="1.10.20.10">
    <property type="entry name" value="Histone, subunit A"/>
    <property type="match status" value="1"/>
</dbReference>
<feature type="compositionally biased region" description="Acidic residues" evidence="1">
    <location>
        <begin position="53"/>
        <end position="63"/>
    </location>
</feature>
<dbReference type="GO" id="GO:0042393">
    <property type="term" value="F:histone binding"/>
    <property type="evidence" value="ECO:0007669"/>
    <property type="project" value="InterPro"/>
</dbReference>
<dbReference type="Proteomes" id="UP000807716">
    <property type="component" value="Unassembled WGS sequence"/>
</dbReference>